<dbReference type="Gene3D" id="2.30.42.10">
    <property type="match status" value="1"/>
</dbReference>
<dbReference type="NCBIfam" id="TIGR00054">
    <property type="entry name" value="RIP metalloprotease RseP"/>
    <property type="match status" value="1"/>
</dbReference>
<keyword evidence="7 11" id="KW-0862">Zinc</keyword>
<dbReference type="CDD" id="cd06163">
    <property type="entry name" value="S2P-M50_PDZ_RseP-like"/>
    <property type="match status" value="1"/>
</dbReference>
<evidence type="ECO:0000256" key="4">
    <source>
        <dbReference type="ARBA" id="ARBA00022670"/>
    </source>
</evidence>
<dbReference type="Pfam" id="PF17820">
    <property type="entry name" value="PDZ_6"/>
    <property type="match status" value="1"/>
</dbReference>
<evidence type="ECO:0000256" key="8">
    <source>
        <dbReference type="ARBA" id="ARBA00022989"/>
    </source>
</evidence>
<feature type="transmembrane region" description="Helical" evidence="11">
    <location>
        <begin position="101"/>
        <end position="124"/>
    </location>
</feature>
<dbReference type="Pfam" id="PF02163">
    <property type="entry name" value="Peptidase_M50"/>
    <property type="match status" value="1"/>
</dbReference>
<comment type="similarity">
    <text evidence="3 11">Belongs to the peptidase M50B family.</text>
</comment>
<protein>
    <recommendedName>
        <fullName evidence="11">Zinc metalloprotease</fullName>
        <ecNumber evidence="11">3.4.24.-</ecNumber>
    </recommendedName>
</protein>
<dbReference type="InterPro" id="IPR004387">
    <property type="entry name" value="Pept_M50_Zn"/>
</dbReference>
<dbReference type="InterPro" id="IPR008915">
    <property type="entry name" value="Peptidase_M50"/>
</dbReference>
<evidence type="ECO:0000256" key="5">
    <source>
        <dbReference type="ARBA" id="ARBA00022692"/>
    </source>
</evidence>
<dbReference type="CDD" id="cd23081">
    <property type="entry name" value="cpPDZ_EcRseP-like"/>
    <property type="match status" value="1"/>
</dbReference>
<reference evidence="13 14" key="1">
    <citation type="journal article" date="2016" name="Nat. Commun.">
        <title>Thousands of microbial genomes shed light on interconnected biogeochemical processes in an aquifer system.</title>
        <authorList>
            <person name="Anantharaman K."/>
            <person name="Brown C.T."/>
            <person name="Hug L.A."/>
            <person name="Sharon I."/>
            <person name="Castelle C.J."/>
            <person name="Probst A.J."/>
            <person name="Thomas B.C."/>
            <person name="Singh A."/>
            <person name="Wilkins M.J."/>
            <person name="Karaoz U."/>
            <person name="Brodie E.L."/>
            <person name="Williams K.H."/>
            <person name="Hubbard S.S."/>
            <person name="Banfield J.F."/>
        </authorList>
    </citation>
    <scope>NUCLEOTIDE SEQUENCE [LARGE SCALE GENOMIC DNA]</scope>
</reference>
<dbReference type="GO" id="GO:0016020">
    <property type="term" value="C:membrane"/>
    <property type="evidence" value="ECO:0007669"/>
    <property type="project" value="UniProtKB-SubCell"/>
</dbReference>
<feature type="transmembrane region" description="Helical" evidence="11">
    <location>
        <begin position="326"/>
        <end position="347"/>
    </location>
</feature>
<sequence length="349" mass="38881">MFLSIILFLFIFTLIALAHEGGHFVAAKRAGIKVNEFGIGFGPKIWSKEINGTTYSISLIPILAYVSVAGMDEVKGIDDALIPEDQKYFAKPPFQRFKMAFMGPAMNILLAFITLSLVFGFIGVPRGLSSYIDQVQPNSIAEKAGLKHMDKIISINGKEIIKMEEAITTIHNNNNKELELKIQRGNEFITIKATPKYNQQIKAAVLGFTPLSIYEKVNPLQAIYYGAQQTIAMIMLMFIILEKLLTGAVSVRDLAGPVGIAQITGRYASSGYLSFLQFFAFLNVNIGFLNLLPLPALDGGHIVFATIEMITRRRVKETIQKRIHQWGLIALLTLMAIVTLNDILRWLRN</sequence>
<accession>A0A1F4SEH4</accession>
<evidence type="ECO:0000313" key="13">
    <source>
        <dbReference type="EMBL" id="OGC18810.1"/>
    </source>
</evidence>
<evidence type="ECO:0000256" key="3">
    <source>
        <dbReference type="ARBA" id="ARBA00007931"/>
    </source>
</evidence>
<evidence type="ECO:0000256" key="1">
    <source>
        <dbReference type="ARBA" id="ARBA00001947"/>
    </source>
</evidence>
<keyword evidence="4 13" id="KW-0645">Protease</keyword>
<dbReference type="InterPro" id="IPR001478">
    <property type="entry name" value="PDZ"/>
</dbReference>
<dbReference type="Proteomes" id="UP000178417">
    <property type="component" value="Unassembled WGS sequence"/>
</dbReference>
<evidence type="ECO:0000259" key="12">
    <source>
        <dbReference type="PROSITE" id="PS50106"/>
    </source>
</evidence>
<comment type="caution">
    <text evidence="13">The sequence shown here is derived from an EMBL/GenBank/DDBJ whole genome shotgun (WGS) entry which is preliminary data.</text>
</comment>
<dbReference type="STRING" id="1802579.A2310_08250"/>
<evidence type="ECO:0000256" key="11">
    <source>
        <dbReference type="RuleBase" id="RU362031"/>
    </source>
</evidence>
<dbReference type="PANTHER" id="PTHR42837">
    <property type="entry name" value="REGULATOR OF SIGMA-E PROTEASE RSEP"/>
    <property type="match status" value="1"/>
</dbReference>
<evidence type="ECO:0000256" key="7">
    <source>
        <dbReference type="ARBA" id="ARBA00022833"/>
    </source>
</evidence>
<dbReference type="SMART" id="SM00228">
    <property type="entry name" value="PDZ"/>
    <property type="match status" value="1"/>
</dbReference>
<keyword evidence="8 11" id="KW-1133">Transmembrane helix</keyword>
<keyword evidence="6 11" id="KW-0378">Hydrolase</keyword>
<dbReference type="GO" id="GO:0006508">
    <property type="term" value="P:proteolysis"/>
    <property type="evidence" value="ECO:0007669"/>
    <property type="project" value="UniProtKB-KW"/>
</dbReference>
<dbReference type="InterPro" id="IPR036034">
    <property type="entry name" value="PDZ_sf"/>
</dbReference>
<feature type="transmembrane region" description="Helical" evidence="11">
    <location>
        <begin position="278"/>
        <end position="305"/>
    </location>
</feature>
<keyword evidence="10 11" id="KW-0472">Membrane</keyword>
<dbReference type="EMBL" id="MEUB01000065">
    <property type="protein sequence ID" value="OGC18810.1"/>
    <property type="molecule type" value="Genomic_DNA"/>
</dbReference>
<evidence type="ECO:0000313" key="14">
    <source>
        <dbReference type="Proteomes" id="UP000178417"/>
    </source>
</evidence>
<evidence type="ECO:0000256" key="6">
    <source>
        <dbReference type="ARBA" id="ARBA00022801"/>
    </source>
</evidence>
<dbReference type="GO" id="GO:0004222">
    <property type="term" value="F:metalloendopeptidase activity"/>
    <property type="evidence" value="ECO:0007669"/>
    <property type="project" value="InterPro"/>
</dbReference>
<dbReference type="AlphaFoldDB" id="A0A1F4SEH4"/>
<name>A0A1F4SEH4_UNCSA</name>
<dbReference type="PROSITE" id="PS50106">
    <property type="entry name" value="PDZ"/>
    <property type="match status" value="1"/>
</dbReference>
<dbReference type="InterPro" id="IPR041489">
    <property type="entry name" value="PDZ_6"/>
</dbReference>
<comment type="cofactor">
    <cofactor evidence="1 11">
        <name>Zn(2+)</name>
        <dbReference type="ChEBI" id="CHEBI:29105"/>
    </cofactor>
</comment>
<evidence type="ECO:0000256" key="10">
    <source>
        <dbReference type="ARBA" id="ARBA00023136"/>
    </source>
</evidence>
<keyword evidence="5 11" id="KW-0812">Transmembrane</keyword>
<keyword evidence="9 11" id="KW-0482">Metalloprotease</keyword>
<evidence type="ECO:0000256" key="2">
    <source>
        <dbReference type="ARBA" id="ARBA00004141"/>
    </source>
</evidence>
<evidence type="ECO:0000256" key="9">
    <source>
        <dbReference type="ARBA" id="ARBA00023049"/>
    </source>
</evidence>
<feature type="domain" description="PDZ" evidence="12">
    <location>
        <begin position="131"/>
        <end position="172"/>
    </location>
</feature>
<comment type="subcellular location">
    <subcellularLocation>
        <location evidence="2">Membrane</location>
        <topology evidence="2">Multi-pass membrane protein</topology>
    </subcellularLocation>
</comment>
<dbReference type="SUPFAM" id="SSF50156">
    <property type="entry name" value="PDZ domain-like"/>
    <property type="match status" value="1"/>
</dbReference>
<feature type="transmembrane region" description="Helical" evidence="11">
    <location>
        <begin position="222"/>
        <end position="241"/>
    </location>
</feature>
<dbReference type="EC" id="3.4.24.-" evidence="11"/>
<organism evidence="13 14">
    <name type="scientific">candidate division WOR-1 bacterium RIFOXYB2_FULL_37_13</name>
    <dbReference type="NCBI Taxonomy" id="1802579"/>
    <lineage>
        <taxon>Bacteria</taxon>
        <taxon>Bacillati</taxon>
        <taxon>Saganbacteria</taxon>
    </lineage>
</organism>
<proteinExistence type="inferred from homology"/>
<gene>
    <name evidence="13" type="ORF">A2310_08250</name>
</gene>
<dbReference type="GO" id="GO:0046872">
    <property type="term" value="F:metal ion binding"/>
    <property type="evidence" value="ECO:0007669"/>
    <property type="project" value="UniProtKB-KW"/>
</dbReference>
<dbReference type="PANTHER" id="PTHR42837:SF2">
    <property type="entry name" value="MEMBRANE METALLOPROTEASE ARASP2, CHLOROPLASTIC-RELATED"/>
    <property type="match status" value="1"/>
</dbReference>
<keyword evidence="11" id="KW-0479">Metal-binding</keyword>